<evidence type="ECO:0000313" key="3">
    <source>
        <dbReference type="Proteomes" id="UP000324974"/>
    </source>
</evidence>
<sequence>MNEKNNTNDLRAIAHRAMRERGLEPDFPPDAIRQLAGIPANTHEPDPAVRDLRPLPWCSIDNDTSRDLDQLTVADPLSDGRVKLLVAIADVDALVKPVTPIDRHARANTTSVYTAAQIFPMLPERLSTDLTSLNENADRLAIIIELVVAADGSILESAVYRAVVRNRAQLAYRSVAAWLVGSGPVPEKVAKTAGLDRQLRLQDQIARVMKSVRDAHGALDLETIQPEAVLRDGRVVDLRQDRQNRAQDLIADFMIAANAASAQFLQKHGRPAFRRIVRTPERWDRIRAVAAGFAEQLPAAPDSKALAAFLTRRRQADPLRFPDLSLTVVKLLGAGEYVVQLPGEESAGHFGLAVREYSQSTAPNRRFPDLITQRLLKATLAGVTSPYTPTELAALATHCTAQEDAARKVERQVRKSAAALFLSGRVGEVFEALVTGVSDKGTWVRVLTPPVEGRLTAGYQGIDVGDPLKVRLTGLNVERGFIDFARAEQDRPTANPQRSPAAG</sequence>
<dbReference type="GO" id="GO:0005829">
    <property type="term" value="C:cytosol"/>
    <property type="evidence" value="ECO:0007669"/>
    <property type="project" value="TreeGrafter"/>
</dbReference>
<dbReference type="Pfam" id="PF18614">
    <property type="entry name" value="RNase_II_C_S1"/>
    <property type="match status" value="1"/>
</dbReference>
<feature type="domain" description="RNB" evidence="1">
    <location>
        <begin position="49"/>
        <end position="382"/>
    </location>
</feature>
<reference evidence="3" key="1">
    <citation type="submission" date="2019-08" db="EMBL/GenBank/DDBJ databases">
        <title>Limnoglobus roseus gen. nov., sp. nov., a novel freshwater planctomycete with a giant genome from the family Gemmataceae.</title>
        <authorList>
            <person name="Kulichevskaya I.S."/>
            <person name="Naumoff D.G."/>
            <person name="Miroshnikov K."/>
            <person name="Ivanova A."/>
            <person name="Philippov D.A."/>
            <person name="Hakobyan A."/>
            <person name="Rijpstra I.C."/>
            <person name="Sinninghe Damste J.S."/>
            <person name="Liesack W."/>
            <person name="Dedysh S.N."/>
        </authorList>
    </citation>
    <scope>NUCLEOTIDE SEQUENCE [LARGE SCALE GENOMIC DNA]</scope>
    <source>
        <strain evidence="3">PX52</strain>
    </source>
</reference>
<dbReference type="PANTHER" id="PTHR23355:SF37">
    <property type="entry name" value="EXORIBONUCLEASE 2"/>
    <property type="match status" value="1"/>
</dbReference>
<dbReference type="Proteomes" id="UP000324974">
    <property type="component" value="Chromosome"/>
</dbReference>
<dbReference type="InterPro" id="IPR012340">
    <property type="entry name" value="NA-bd_OB-fold"/>
</dbReference>
<evidence type="ECO:0000259" key="1">
    <source>
        <dbReference type="SMART" id="SM00955"/>
    </source>
</evidence>
<gene>
    <name evidence="2" type="ORF">PX52LOC_06958</name>
</gene>
<dbReference type="SMART" id="SM00955">
    <property type="entry name" value="RNB"/>
    <property type="match status" value="1"/>
</dbReference>
<dbReference type="GO" id="GO:0006402">
    <property type="term" value="P:mRNA catabolic process"/>
    <property type="evidence" value="ECO:0007669"/>
    <property type="project" value="TreeGrafter"/>
</dbReference>
<dbReference type="InterPro" id="IPR050180">
    <property type="entry name" value="RNR_Ribonuclease"/>
</dbReference>
<dbReference type="GO" id="GO:0004540">
    <property type="term" value="F:RNA nuclease activity"/>
    <property type="evidence" value="ECO:0007669"/>
    <property type="project" value="InterPro"/>
</dbReference>
<evidence type="ECO:0000313" key="2">
    <source>
        <dbReference type="EMBL" id="QEL19877.1"/>
    </source>
</evidence>
<dbReference type="KEGG" id="lrs:PX52LOC_06958"/>
<dbReference type="EMBL" id="CP042425">
    <property type="protein sequence ID" value="QEL19877.1"/>
    <property type="molecule type" value="Genomic_DNA"/>
</dbReference>
<name>A0A5C1AP00_9BACT</name>
<accession>A0A5C1AP00</accession>
<dbReference type="Pfam" id="PF00773">
    <property type="entry name" value="RNB"/>
    <property type="match status" value="1"/>
</dbReference>
<dbReference type="SUPFAM" id="SSF50249">
    <property type="entry name" value="Nucleic acid-binding proteins"/>
    <property type="match status" value="2"/>
</dbReference>
<proteinExistence type="predicted"/>
<dbReference type="RefSeq" id="WP_149114220.1">
    <property type="nucleotide sequence ID" value="NZ_CP042425.1"/>
</dbReference>
<protein>
    <submittedName>
        <fullName evidence="2">RNB domain-containing ribonuclease</fullName>
    </submittedName>
</protein>
<dbReference type="InterPro" id="IPR040596">
    <property type="entry name" value="RNase_II_C_S1"/>
</dbReference>
<keyword evidence="3" id="KW-1185">Reference proteome</keyword>
<dbReference type="AlphaFoldDB" id="A0A5C1AP00"/>
<dbReference type="GO" id="GO:0003723">
    <property type="term" value="F:RNA binding"/>
    <property type="evidence" value="ECO:0007669"/>
    <property type="project" value="InterPro"/>
</dbReference>
<dbReference type="InterPro" id="IPR001900">
    <property type="entry name" value="RNase_II/R"/>
</dbReference>
<organism evidence="2 3">
    <name type="scientific">Limnoglobus roseus</name>
    <dbReference type="NCBI Taxonomy" id="2598579"/>
    <lineage>
        <taxon>Bacteria</taxon>
        <taxon>Pseudomonadati</taxon>
        <taxon>Planctomycetota</taxon>
        <taxon>Planctomycetia</taxon>
        <taxon>Gemmatales</taxon>
        <taxon>Gemmataceae</taxon>
        <taxon>Limnoglobus</taxon>
    </lineage>
</organism>
<dbReference type="OrthoDB" id="9764149at2"/>
<dbReference type="PANTHER" id="PTHR23355">
    <property type="entry name" value="RIBONUCLEASE"/>
    <property type="match status" value="1"/>
</dbReference>